<dbReference type="Gene3D" id="3.50.50.60">
    <property type="entry name" value="FAD/NAD(P)-binding domain"/>
    <property type="match status" value="1"/>
</dbReference>
<dbReference type="PANTHER" id="PTHR42685">
    <property type="entry name" value="GERANYLGERANYL DIPHOSPHATE REDUCTASE"/>
    <property type="match status" value="1"/>
</dbReference>
<keyword evidence="3" id="KW-1185">Reference proteome</keyword>
<dbReference type="EMBL" id="BAABAB010000031">
    <property type="protein sequence ID" value="GAA3633280.1"/>
    <property type="molecule type" value="Genomic_DNA"/>
</dbReference>
<reference evidence="3" key="1">
    <citation type="journal article" date="2019" name="Int. J. Syst. Evol. Microbiol.">
        <title>The Global Catalogue of Microorganisms (GCM) 10K type strain sequencing project: providing services to taxonomists for standard genome sequencing and annotation.</title>
        <authorList>
            <consortium name="The Broad Institute Genomics Platform"/>
            <consortium name="The Broad Institute Genome Sequencing Center for Infectious Disease"/>
            <person name="Wu L."/>
            <person name="Ma J."/>
        </authorList>
    </citation>
    <scope>NUCLEOTIDE SEQUENCE [LARGE SCALE GENOMIC DNA]</scope>
    <source>
        <strain evidence="3">JCM 16929</strain>
    </source>
</reference>
<feature type="domain" description="FAD-binding" evidence="1">
    <location>
        <begin position="2"/>
        <end position="171"/>
    </location>
</feature>
<proteinExistence type="predicted"/>
<dbReference type="SUPFAM" id="SSF51905">
    <property type="entry name" value="FAD/NAD(P)-binding domain"/>
    <property type="match status" value="1"/>
</dbReference>
<evidence type="ECO:0000313" key="2">
    <source>
        <dbReference type="EMBL" id="GAA3633280.1"/>
    </source>
</evidence>
<accession>A0ABP7AIQ5</accession>
<organism evidence="2 3">
    <name type="scientific">Microlunatus ginsengisoli</name>
    <dbReference type="NCBI Taxonomy" id="363863"/>
    <lineage>
        <taxon>Bacteria</taxon>
        <taxon>Bacillati</taxon>
        <taxon>Actinomycetota</taxon>
        <taxon>Actinomycetes</taxon>
        <taxon>Propionibacteriales</taxon>
        <taxon>Propionibacteriaceae</taxon>
        <taxon>Microlunatus</taxon>
    </lineage>
</organism>
<comment type="caution">
    <text evidence="2">The sequence shown here is derived from an EMBL/GenBank/DDBJ whole genome shotgun (WGS) entry which is preliminary data.</text>
</comment>
<gene>
    <name evidence="2" type="ORF">GCM10022236_39840</name>
</gene>
<dbReference type="InterPro" id="IPR002938">
    <property type="entry name" value="FAD-bd"/>
</dbReference>
<name>A0ABP7AIQ5_9ACTN</name>
<dbReference type="Proteomes" id="UP001501490">
    <property type="component" value="Unassembled WGS sequence"/>
</dbReference>
<sequence length="392" mass="40960">MVVLGARCAGAATAMLLARAGHDVALVDRATFPSDTTSTHSLVRGGVVQLARWGLLDEVLASGAPPIRSVAFHRYDPGAPAPVSLAVKPRAGVDHMLAPRRHVLDAILVRAAVRAGATLLDATAVSDVRRDPSGRVVGVVARGRSGGAIDAQLVIGADGVRSRLATKFGAAVVQRYAPSGVCLYSYVAADHWDGFEFHLADGAFAGVFPTHGGQACVWLIQPTGHAGLLLGSGARRLDAWLGALEEHVPGLAEKVRAGTVTEPLRGAIGLPNHVRQAAGPGWALVGDAGYHRDPITGHGMTDAFRDAELLAEAADLALQEPSAEAAAMTTYERQRDAALAETFRITRELGAFPPPDRFASLQTELSRALDVEAQQLAARPLTIGRALAQNVA</sequence>
<evidence type="ECO:0000259" key="1">
    <source>
        <dbReference type="Pfam" id="PF01494"/>
    </source>
</evidence>
<dbReference type="Pfam" id="PF01494">
    <property type="entry name" value="FAD_binding_3"/>
    <property type="match status" value="1"/>
</dbReference>
<dbReference type="InterPro" id="IPR036188">
    <property type="entry name" value="FAD/NAD-bd_sf"/>
</dbReference>
<dbReference type="PANTHER" id="PTHR42685:SF22">
    <property type="entry name" value="CONDITIONED MEDIUM FACTOR RECEPTOR 1"/>
    <property type="match status" value="1"/>
</dbReference>
<protein>
    <submittedName>
        <fullName evidence="2">NAD(P)/FAD-dependent oxidoreductase</fullName>
    </submittedName>
</protein>
<dbReference type="InterPro" id="IPR050407">
    <property type="entry name" value="Geranylgeranyl_reductase"/>
</dbReference>
<evidence type="ECO:0000313" key="3">
    <source>
        <dbReference type="Proteomes" id="UP001501490"/>
    </source>
</evidence>